<dbReference type="InterPro" id="IPR050327">
    <property type="entry name" value="Proton-linked_MCT"/>
</dbReference>
<comment type="subcellular location">
    <subcellularLocation>
        <location evidence="1">Membrane</location>
        <topology evidence="1">Multi-pass membrane protein</topology>
    </subcellularLocation>
</comment>
<dbReference type="RefSeq" id="XP_006696263.1">
    <property type="nucleotide sequence ID" value="XM_006696200.1"/>
</dbReference>
<keyword evidence="6" id="KW-1185">Reference proteome</keyword>
<dbReference type="AlphaFoldDB" id="G0SER6"/>
<dbReference type="GO" id="GO:0022857">
    <property type="term" value="F:transmembrane transporter activity"/>
    <property type="evidence" value="ECO:0007669"/>
    <property type="project" value="InterPro"/>
</dbReference>
<feature type="transmembrane region" description="Helical" evidence="4">
    <location>
        <begin position="427"/>
        <end position="447"/>
    </location>
</feature>
<dbReference type="EMBL" id="GL988046">
    <property type="protein sequence ID" value="EGS17932.1"/>
    <property type="molecule type" value="Genomic_DNA"/>
</dbReference>
<dbReference type="GO" id="GO:0016020">
    <property type="term" value="C:membrane"/>
    <property type="evidence" value="ECO:0007669"/>
    <property type="project" value="UniProtKB-SubCell"/>
</dbReference>
<evidence type="ECO:0000256" key="2">
    <source>
        <dbReference type="ARBA" id="ARBA00006727"/>
    </source>
</evidence>
<organism evidence="6">
    <name type="scientific">Chaetomium thermophilum (strain DSM 1495 / CBS 144.50 / IMI 039719)</name>
    <name type="common">Thermochaetoides thermophila</name>
    <dbReference type="NCBI Taxonomy" id="759272"/>
    <lineage>
        <taxon>Eukaryota</taxon>
        <taxon>Fungi</taxon>
        <taxon>Dikarya</taxon>
        <taxon>Ascomycota</taxon>
        <taxon>Pezizomycotina</taxon>
        <taxon>Sordariomycetes</taxon>
        <taxon>Sordariomycetidae</taxon>
        <taxon>Sordariales</taxon>
        <taxon>Chaetomiaceae</taxon>
        <taxon>Thermochaetoides</taxon>
    </lineage>
</organism>
<feature type="transmembrane region" description="Helical" evidence="4">
    <location>
        <begin position="260"/>
        <end position="281"/>
    </location>
</feature>
<feature type="transmembrane region" description="Helical" evidence="4">
    <location>
        <begin position="127"/>
        <end position="146"/>
    </location>
</feature>
<feature type="transmembrane region" description="Helical" evidence="4">
    <location>
        <begin position="55"/>
        <end position="84"/>
    </location>
</feature>
<dbReference type="eggNOG" id="KOG2504">
    <property type="taxonomic scope" value="Eukaryota"/>
</dbReference>
<dbReference type="PANTHER" id="PTHR11360:SF315">
    <property type="entry name" value="TRANSPORTER MCH2-RELATED"/>
    <property type="match status" value="1"/>
</dbReference>
<dbReference type="Pfam" id="PF07690">
    <property type="entry name" value="MFS_1"/>
    <property type="match status" value="1"/>
</dbReference>
<dbReference type="PANTHER" id="PTHR11360">
    <property type="entry name" value="MONOCARBOXYLATE TRANSPORTER"/>
    <property type="match status" value="1"/>
</dbReference>
<proteinExistence type="inferred from homology"/>
<sequence>MTTSVVTQAPEAPVCSQEVAQAEAVVPPREKSSGSDETQVETGSPETTEFKEGGYGWVVTIAVLLINAHTWGLNSSYAVFLAYYLRSGTITGASPLAFAFVGGLSISTSMLVSPIVTWSIGKFGTSLTLRCGVVLEAVSFICASFSTHVWHLLLSQGLCFGIGLGFCFISTGGVVPQWFVKKRSFANAVATCGSGFGGLTYSLATNSMISNLGLAWAFRILAIVSFVVNGVCSILVKDRNKAVGAIVVPFHKGLLKNLDYWLYLGWGFFSLIAYVIVVFSLTDYSQSVGFTASQGSLAAAIFNLSQGLGRPLIGLASDRLGRINVGALGNLIAGLAAYFLWIFAGKYFGGLIVYALFGMFAGNIWPCVAPVGVEVVGLQLLPAGTVTQMHPPEIILEKWLALIFPAALSLYCAEVIGLSLRTSGIYAYLNVQAFTGTMFVVSFLFYAGKSNNWIYWV</sequence>
<keyword evidence="4" id="KW-0472">Membrane</keyword>
<feature type="transmembrane region" description="Helical" evidence="4">
    <location>
        <begin position="216"/>
        <end position="236"/>
    </location>
</feature>
<feature type="compositionally biased region" description="Polar residues" evidence="3">
    <location>
        <begin position="35"/>
        <end position="47"/>
    </location>
</feature>
<evidence type="ECO:0000313" key="5">
    <source>
        <dbReference type="EMBL" id="EGS17932.1"/>
    </source>
</evidence>
<feature type="transmembrane region" description="Helical" evidence="4">
    <location>
        <begin position="185"/>
        <end position="204"/>
    </location>
</feature>
<reference evidence="5 6" key="1">
    <citation type="journal article" date="2011" name="Cell">
        <title>Insight into structure and assembly of the nuclear pore complex by utilizing the genome of a eukaryotic thermophile.</title>
        <authorList>
            <person name="Amlacher S."/>
            <person name="Sarges P."/>
            <person name="Flemming D."/>
            <person name="van Noort V."/>
            <person name="Kunze R."/>
            <person name="Devos D.P."/>
            <person name="Arumugam M."/>
            <person name="Bork P."/>
            <person name="Hurt E."/>
        </authorList>
    </citation>
    <scope>NUCLEOTIDE SEQUENCE [LARGE SCALE GENOMIC DNA]</scope>
    <source>
        <strain evidence="6">DSM 1495 / CBS 144.50 / IMI 039719</strain>
    </source>
</reference>
<evidence type="ECO:0000256" key="3">
    <source>
        <dbReference type="SAM" id="MobiDB-lite"/>
    </source>
</evidence>
<dbReference type="InterPro" id="IPR011701">
    <property type="entry name" value="MFS"/>
</dbReference>
<evidence type="ECO:0000256" key="1">
    <source>
        <dbReference type="ARBA" id="ARBA00004141"/>
    </source>
</evidence>
<feature type="transmembrane region" description="Helical" evidence="4">
    <location>
        <begin position="325"/>
        <end position="344"/>
    </location>
</feature>
<feature type="transmembrane region" description="Helical" evidence="4">
    <location>
        <begin position="96"/>
        <end position="121"/>
    </location>
</feature>
<evidence type="ECO:0000256" key="4">
    <source>
        <dbReference type="SAM" id="Phobius"/>
    </source>
</evidence>
<comment type="similarity">
    <text evidence="2">Belongs to the major facilitator superfamily. Monocarboxylate porter (TC 2.A.1.13) family.</text>
</comment>
<dbReference type="Gene3D" id="1.20.1250.20">
    <property type="entry name" value="MFS general substrate transporter like domains"/>
    <property type="match status" value="2"/>
</dbReference>
<dbReference type="KEGG" id="cthr:CTHT_0059450"/>
<keyword evidence="4" id="KW-1133">Transmembrane helix</keyword>
<feature type="transmembrane region" description="Helical" evidence="4">
    <location>
        <begin position="158"/>
        <end position="179"/>
    </location>
</feature>
<keyword evidence="4 5" id="KW-0812">Transmembrane</keyword>
<feature type="region of interest" description="Disordered" evidence="3">
    <location>
        <begin position="19"/>
        <end position="48"/>
    </location>
</feature>
<protein>
    <submittedName>
        <fullName evidence="5">Putative monocarboxylic acid transmembrane transporter protein</fullName>
    </submittedName>
</protein>
<dbReference type="OMA" id="LYAFWIN"/>
<feature type="transmembrane region" description="Helical" evidence="4">
    <location>
        <begin position="399"/>
        <end position="420"/>
    </location>
</feature>
<dbReference type="GeneID" id="18259983"/>
<gene>
    <name evidence="5" type="ORF">CTHT_0059450</name>
</gene>
<dbReference type="HOGENOM" id="CLU_001265_1_2_1"/>
<dbReference type="Proteomes" id="UP000008066">
    <property type="component" value="Unassembled WGS sequence"/>
</dbReference>
<evidence type="ECO:0000313" key="6">
    <source>
        <dbReference type="Proteomes" id="UP000008066"/>
    </source>
</evidence>
<name>G0SER6_CHATD</name>
<feature type="transmembrane region" description="Helical" evidence="4">
    <location>
        <begin position="351"/>
        <end position="373"/>
    </location>
</feature>
<dbReference type="SUPFAM" id="SSF103473">
    <property type="entry name" value="MFS general substrate transporter"/>
    <property type="match status" value="1"/>
</dbReference>
<dbReference type="OrthoDB" id="6499973at2759"/>
<dbReference type="InterPro" id="IPR036259">
    <property type="entry name" value="MFS_trans_sf"/>
</dbReference>
<accession>G0SER6</accession>